<proteinExistence type="predicted"/>
<keyword evidence="2" id="KW-1185">Reference proteome</keyword>
<evidence type="ECO:0000313" key="2">
    <source>
        <dbReference type="Proteomes" id="UP000250003"/>
    </source>
</evidence>
<dbReference type="GO" id="GO:0016020">
    <property type="term" value="C:membrane"/>
    <property type="evidence" value="ECO:0007669"/>
    <property type="project" value="GOC"/>
</dbReference>
<name>A0A2Z4U7I1_9FIRM</name>
<evidence type="ECO:0000313" key="1">
    <source>
        <dbReference type="EMBL" id="AWY96958.1"/>
    </source>
</evidence>
<dbReference type="PANTHER" id="PTHR32385:SF15">
    <property type="entry name" value="INOSITOL PHOSPHOCERAMIDE MANNOSYLTRANSFERASE 1"/>
    <property type="match status" value="1"/>
</dbReference>
<dbReference type="OrthoDB" id="9802987at2"/>
<dbReference type="EMBL" id="CP030280">
    <property type="protein sequence ID" value="AWY96958.1"/>
    <property type="molecule type" value="Genomic_DNA"/>
</dbReference>
<dbReference type="GO" id="GO:0000030">
    <property type="term" value="F:mannosyltransferase activity"/>
    <property type="evidence" value="ECO:0007669"/>
    <property type="project" value="TreeGrafter"/>
</dbReference>
<accession>A0A2Z4U7I1</accession>
<dbReference type="AlphaFoldDB" id="A0A2Z4U7I1"/>
<dbReference type="InterPro" id="IPR051706">
    <property type="entry name" value="Glycosyltransferase_domain"/>
</dbReference>
<protein>
    <submittedName>
        <fullName evidence="1">Glycosyl transferase</fullName>
    </submittedName>
</protein>
<dbReference type="SUPFAM" id="SSF53448">
    <property type="entry name" value="Nucleotide-diphospho-sugar transferases"/>
    <property type="match status" value="1"/>
</dbReference>
<dbReference type="GO" id="GO:0051999">
    <property type="term" value="P:mannosyl-inositol phosphorylceramide biosynthetic process"/>
    <property type="evidence" value="ECO:0007669"/>
    <property type="project" value="TreeGrafter"/>
</dbReference>
<dbReference type="RefSeq" id="WP_111917809.1">
    <property type="nucleotide sequence ID" value="NZ_CAUWHR010000020.1"/>
</dbReference>
<gene>
    <name evidence="1" type="ORF">DQQ01_00965</name>
</gene>
<sequence>MITKMIHYCWFGEKEKPQIVEKCINSWKKFFPDFEIMEWNEKNFDIHYNKYVEEAYKSGKFAFVSDVARFYALEKFGGIYFDTDVEVVKDFGELLNDEAFAGFETDEYVAPGLVLWVKDKHNEFMQKMLKYYEDLSFINEDGTYNTTTICIYFTELLKQYGLVGNGEKQKCGTFTIYPKEYFCPFNDQTGVLKKTENTYAIHWYSKTWMESKQKIRNKITRILHRFFGTDCFRRFR</sequence>
<organism evidence="1 2">
    <name type="scientific">Blautia argi</name>
    <dbReference type="NCBI Taxonomy" id="1912897"/>
    <lineage>
        <taxon>Bacteria</taxon>
        <taxon>Bacillati</taxon>
        <taxon>Bacillota</taxon>
        <taxon>Clostridia</taxon>
        <taxon>Lachnospirales</taxon>
        <taxon>Lachnospiraceae</taxon>
        <taxon>Blautia</taxon>
    </lineage>
</organism>
<dbReference type="Pfam" id="PF05704">
    <property type="entry name" value="Caps_synth"/>
    <property type="match status" value="1"/>
</dbReference>
<dbReference type="PANTHER" id="PTHR32385">
    <property type="entry name" value="MANNOSYL PHOSPHORYLINOSITOL CERAMIDE SYNTHASE"/>
    <property type="match status" value="1"/>
</dbReference>
<dbReference type="Proteomes" id="UP000250003">
    <property type="component" value="Chromosome"/>
</dbReference>
<dbReference type="InterPro" id="IPR008441">
    <property type="entry name" value="AfumC-like_glycosyl_Trfase"/>
</dbReference>
<reference evidence="2" key="1">
    <citation type="submission" date="2018-06" db="EMBL/GenBank/DDBJ databases">
        <title>Description of Blautia argi sp. nov., a new anaerobic isolated from dog feces.</title>
        <authorList>
            <person name="Chang Y.-H."/>
            <person name="Paek J."/>
            <person name="Shin Y."/>
        </authorList>
    </citation>
    <scope>NUCLEOTIDE SEQUENCE [LARGE SCALE GENOMIC DNA]</scope>
    <source>
        <strain evidence="2">KCTC 15426</strain>
    </source>
</reference>
<dbReference type="Gene3D" id="3.90.550.20">
    <property type="match status" value="1"/>
</dbReference>
<dbReference type="KEGG" id="blau:DQQ01_00965"/>
<dbReference type="InterPro" id="IPR029044">
    <property type="entry name" value="Nucleotide-diphossugar_trans"/>
</dbReference>
<keyword evidence="1" id="KW-0808">Transferase</keyword>